<dbReference type="AlphaFoldDB" id="A0A2U1ZRX4"/>
<reference evidence="1 2" key="1">
    <citation type="submission" date="2018-03" db="EMBL/GenBank/DDBJ databases">
        <title>Genome assembly of novel Miniimonas species PCH200.</title>
        <authorList>
            <person name="Thakur V."/>
            <person name="Kumar V."/>
            <person name="Singh D."/>
        </authorList>
    </citation>
    <scope>NUCLEOTIDE SEQUENCE [LARGE SCALE GENOMIC DNA]</scope>
    <source>
        <strain evidence="1 2">PCH200</strain>
    </source>
</reference>
<dbReference type="InterPro" id="IPR023214">
    <property type="entry name" value="HAD_sf"/>
</dbReference>
<dbReference type="SFLD" id="SFLDS00003">
    <property type="entry name" value="Haloacid_Dehalogenase"/>
    <property type="match status" value="1"/>
</dbReference>
<dbReference type="PANTHER" id="PTHR43611:SF3">
    <property type="entry name" value="FLAVIN MONONUCLEOTIDE HYDROLASE 1, CHLOROPLATIC"/>
    <property type="match status" value="1"/>
</dbReference>
<proteinExistence type="predicted"/>
<gene>
    <name evidence="1" type="ORF">C8046_02415</name>
</gene>
<dbReference type="PRINTS" id="PR00413">
    <property type="entry name" value="HADHALOGNASE"/>
</dbReference>
<dbReference type="Proteomes" id="UP000245166">
    <property type="component" value="Unassembled WGS sequence"/>
</dbReference>
<dbReference type="SFLD" id="SFLDG01129">
    <property type="entry name" value="C1.5:_HAD__Beta-PGM__Phosphata"/>
    <property type="match status" value="1"/>
</dbReference>
<accession>A0A2U1ZRX4</accession>
<keyword evidence="2" id="KW-1185">Reference proteome</keyword>
<dbReference type="CDD" id="cd02603">
    <property type="entry name" value="HAD_sEH-N_like"/>
    <property type="match status" value="1"/>
</dbReference>
<name>A0A2U1ZRX4_9MICO</name>
<dbReference type="Pfam" id="PF00702">
    <property type="entry name" value="Hydrolase"/>
    <property type="match status" value="1"/>
</dbReference>
<sequence>MDAVSSESEIDTVVLDLGQVLVDWEPQRAHPHLSAQAWHAVAAEIDFHALNLRADAGETWASLEEEVAAAWPQHAGFLARYAEAFATTLTGPVPGMPELVGEMRARGLRLLGLTNWSSETFPHGRVAVPAMHELEAIVVSGDLGLVKPDPAIYQHLLDRFDVAPARALFVDDRLANVEAARALGLHGHVFTDAASLRRELAGLGVVIDPPA</sequence>
<dbReference type="NCBIfam" id="TIGR01509">
    <property type="entry name" value="HAD-SF-IA-v3"/>
    <property type="match status" value="1"/>
</dbReference>
<dbReference type="EMBL" id="PYHR01000002">
    <property type="protein sequence ID" value="PWD49726.1"/>
    <property type="molecule type" value="Genomic_DNA"/>
</dbReference>
<evidence type="ECO:0000313" key="2">
    <source>
        <dbReference type="Proteomes" id="UP000245166"/>
    </source>
</evidence>
<dbReference type="InterPro" id="IPR036412">
    <property type="entry name" value="HAD-like_sf"/>
</dbReference>
<dbReference type="OrthoDB" id="9797415at2"/>
<evidence type="ECO:0000313" key="1">
    <source>
        <dbReference type="EMBL" id="PWD49726.1"/>
    </source>
</evidence>
<dbReference type="InterPro" id="IPR006439">
    <property type="entry name" value="HAD-SF_hydro_IA"/>
</dbReference>
<dbReference type="PANTHER" id="PTHR43611">
    <property type="entry name" value="ALPHA-D-GLUCOSE 1-PHOSPHATE PHOSPHATASE"/>
    <property type="match status" value="1"/>
</dbReference>
<organism evidence="1 2">
    <name type="scientific">Serinibacter arcticus</name>
    <dbReference type="NCBI Taxonomy" id="1655435"/>
    <lineage>
        <taxon>Bacteria</taxon>
        <taxon>Bacillati</taxon>
        <taxon>Actinomycetota</taxon>
        <taxon>Actinomycetes</taxon>
        <taxon>Micrococcales</taxon>
        <taxon>Beutenbergiaceae</taxon>
        <taxon>Serinibacter</taxon>
    </lineage>
</organism>
<dbReference type="Gene3D" id="3.40.50.1000">
    <property type="entry name" value="HAD superfamily/HAD-like"/>
    <property type="match status" value="1"/>
</dbReference>
<comment type="caution">
    <text evidence="1">The sequence shown here is derived from an EMBL/GenBank/DDBJ whole genome shotgun (WGS) entry which is preliminary data.</text>
</comment>
<protein>
    <submittedName>
        <fullName evidence="1">Haloacid dehalogenase</fullName>
    </submittedName>
</protein>
<dbReference type="SUPFAM" id="SSF56784">
    <property type="entry name" value="HAD-like"/>
    <property type="match status" value="1"/>
</dbReference>